<dbReference type="AlphaFoldDB" id="A0A1H5HUT7"/>
<gene>
    <name evidence="1" type="ORF">SAMN04488554_2073</name>
</gene>
<name>A0A1H5HUT7_9MICO</name>
<sequence>MNEGSPPEEARAVVRLSYGPGIVPTGDATAQRALALRDAGVLTGTAPWPEAALEALAHTRLHPPAPVLSWATSHAVGPLREAVRRTGTLSVTGAWICGSGLASVVPDATTAGQEAAAGLAR</sequence>
<protein>
    <submittedName>
        <fullName evidence="1">Oxygen-dependent protoporphyrinogen oxidase</fullName>
    </submittedName>
</protein>
<dbReference type="EMBL" id="FNTX01000001">
    <property type="protein sequence ID" value="SEE31669.1"/>
    <property type="molecule type" value="Genomic_DNA"/>
</dbReference>
<accession>A0A1H5HUT7</accession>
<evidence type="ECO:0000313" key="1">
    <source>
        <dbReference type="EMBL" id="SEE31669.1"/>
    </source>
</evidence>
<dbReference type="STRING" id="648782.SAMN04488554_2073"/>
<dbReference type="Proteomes" id="UP000199220">
    <property type="component" value="Unassembled WGS sequence"/>
</dbReference>
<proteinExistence type="predicted"/>
<organism evidence="1 2">
    <name type="scientific">Ruania alba</name>
    <dbReference type="NCBI Taxonomy" id="648782"/>
    <lineage>
        <taxon>Bacteria</taxon>
        <taxon>Bacillati</taxon>
        <taxon>Actinomycetota</taxon>
        <taxon>Actinomycetes</taxon>
        <taxon>Micrococcales</taxon>
        <taxon>Ruaniaceae</taxon>
        <taxon>Ruania</taxon>
    </lineage>
</organism>
<evidence type="ECO:0000313" key="2">
    <source>
        <dbReference type="Proteomes" id="UP000199220"/>
    </source>
</evidence>
<reference evidence="2" key="1">
    <citation type="submission" date="2016-10" db="EMBL/GenBank/DDBJ databases">
        <authorList>
            <person name="Varghese N."/>
            <person name="Submissions S."/>
        </authorList>
    </citation>
    <scope>NUCLEOTIDE SEQUENCE [LARGE SCALE GENOMIC DNA]</scope>
    <source>
        <strain evidence="2">DSM 21368</strain>
    </source>
</reference>
<keyword evidence="2" id="KW-1185">Reference proteome</keyword>